<evidence type="ECO:0000313" key="1">
    <source>
        <dbReference type="EMBL" id="RSI71194.1"/>
    </source>
</evidence>
<sequence length="109" mass="12400">MMLAICIDSIGDKSGTYKLLRNYSSLPFSLIQSRIEDHDTVIEVDMLDLDELKKVRALIHELSAIGTMVTMRDSTGIITLEFLNNIISTFEEIAAEREELDALMFEEEE</sequence>
<protein>
    <recommendedName>
        <fullName evidence="3">50S ribosomal protein L7/L12</fullName>
    </recommendedName>
</protein>
<evidence type="ECO:0000313" key="2">
    <source>
        <dbReference type="Proteomes" id="UP000272687"/>
    </source>
</evidence>
<comment type="caution">
    <text evidence="1">The sequence shown here is derived from an EMBL/GenBank/DDBJ whole genome shotgun (WGS) entry which is preliminary data.</text>
</comment>
<reference evidence="1 2" key="1">
    <citation type="submission" date="2018-11" db="EMBL/GenBank/DDBJ databases">
        <title>Species Designations Belie Phenotypic and Genotypic Heterogeneity in Oral Streptococci.</title>
        <authorList>
            <person name="Velsko I."/>
        </authorList>
    </citation>
    <scope>NUCLEOTIDE SEQUENCE [LARGE SCALE GENOMIC DNA]</scope>
    <source>
        <strain evidence="1 2">BCC50</strain>
    </source>
</reference>
<proteinExistence type="predicted"/>
<evidence type="ECO:0008006" key="3">
    <source>
        <dbReference type="Google" id="ProtNLM"/>
    </source>
</evidence>
<name>A0A3R9PUX2_STROR</name>
<organism evidence="1 2">
    <name type="scientific">Streptococcus oralis</name>
    <dbReference type="NCBI Taxonomy" id="1303"/>
    <lineage>
        <taxon>Bacteria</taxon>
        <taxon>Bacillati</taxon>
        <taxon>Bacillota</taxon>
        <taxon>Bacilli</taxon>
        <taxon>Lactobacillales</taxon>
        <taxon>Streptococcaceae</taxon>
        <taxon>Streptococcus</taxon>
    </lineage>
</organism>
<dbReference type="Proteomes" id="UP000272687">
    <property type="component" value="Unassembled WGS sequence"/>
</dbReference>
<dbReference type="EMBL" id="RJNM01000005">
    <property type="protein sequence ID" value="RSI71194.1"/>
    <property type="molecule type" value="Genomic_DNA"/>
</dbReference>
<dbReference type="AlphaFoldDB" id="A0A3R9PUX2"/>
<accession>A0A3R9PUX2</accession>
<gene>
    <name evidence="1" type="ORF">D8860_04230</name>
</gene>